<evidence type="ECO:0000256" key="3">
    <source>
        <dbReference type="ARBA" id="ARBA00011852"/>
    </source>
</evidence>
<dbReference type="GO" id="GO:0047522">
    <property type="term" value="F:15-oxoprostaglandin 13-reductase [NAD(P)+] activity"/>
    <property type="evidence" value="ECO:0007669"/>
    <property type="project" value="UniProtKB-EC"/>
</dbReference>
<comment type="subunit">
    <text evidence="3">Monomer or homodimer.</text>
</comment>
<evidence type="ECO:0000256" key="32">
    <source>
        <dbReference type="ARBA" id="ARBA00049070"/>
    </source>
</evidence>
<dbReference type="Pfam" id="PF16884">
    <property type="entry name" value="ADH_N_2"/>
    <property type="match status" value="1"/>
</dbReference>
<evidence type="ECO:0000256" key="5">
    <source>
        <dbReference type="ARBA" id="ARBA00012410"/>
    </source>
</evidence>
<evidence type="ECO:0000256" key="19">
    <source>
        <dbReference type="ARBA" id="ARBA00033119"/>
    </source>
</evidence>
<evidence type="ECO:0000256" key="27">
    <source>
        <dbReference type="ARBA" id="ARBA00048290"/>
    </source>
</evidence>
<evidence type="ECO:0000313" key="37">
    <source>
        <dbReference type="Proteomes" id="UP001378592"/>
    </source>
</evidence>
<keyword evidence="10" id="KW-0276">Fatty acid metabolism</keyword>
<dbReference type="InterPro" id="IPR041694">
    <property type="entry name" value="ADH_N_2"/>
</dbReference>
<keyword evidence="14" id="KW-0443">Lipid metabolism</keyword>
<comment type="catalytic activity">
    <reaction evidence="33">
        <text>an n-alkanal + NADP(+) = an alk-2-enal + NADPH + H(+)</text>
        <dbReference type="Rhea" id="RHEA:13737"/>
        <dbReference type="ChEBI" id="CHEBI:12834"/>
        <dbReference type="ChEBI" id="CHEBI:13757"/>
        <dbReference type="ChEBI" id="CHEBI:15378"/>
        <dbReference type="ChEBI" id="CHEBI:57783"/>
        <dbReference type="ChEBI" id="CHEBI:58349"/>
        <dbReference type="EC" id="1.3.1.74"/>
    </reaction>
    <physiologicalReaction direction="right-to-left" evidence="33">
        <dbReference type="Rhea" id="RHEA:13739"/>
    </physiologicalReaction>
</comment>
<name>A0AAN9WLL9_9ORTH</name>
<keyword evidence="9" id="KW-0597">Phosphoprotein</keyword>
<comment type="catalytic activity">
    <reaction evidence="26">
        <text>nonan-2-one + NADP(+) = (3E)-nonen-2-one + NADPH + H(+)</text>
        <dbReference type="Rhea" id="RHEA:50616"/>
        <dbReference type="ChEBI" id="CHEBI:15378"/>
        <dbReference type="ChEBI" id="CHEBI:57783"/>
        <dbReference type="ChEBI" id="CHEBI:58349"/>
        <dbReference type="ChEBI" id="CHEBI:77927"/>
        <dbReference type="ChEBI" id="CHEBI:133457"/>
    </reaction>
    <physiologicalReaction direction="right-to-left" evidence="26">
        <dbReference type="Rhea" id="RHEA:50618"/>
    </physiologicalReaction>
</comment>
<keyword evidence="11" id="KW-0521">NADP</keyword>
<keyword evidence="13" id="KW-0560">Oxidoreductase</keyword>
<keyword evidence="37" id="KW-1185">Reference proteome</keyword>
<evidence type="ECO:0000256" key="1">
    <source>
        <dbReference type="ARBA" id="ARBA00004496"/>
    </source>
</evidence>
<evidence type="ECO:0000256" key="2">
    <source>
        <dbReference type="ARBA" id="ARBA00010460"/>
    </source>
</evidence>
<dbReference type="AlphaFoldDB" id="A0AAN9WLL9"/>
<evidence type="ECO:0000256" key="18">
    <source>
        <dbReference type="ARBA" id="ARBA00032297"/>
    </source>
</evidence>
<dbReference type="Gene3D" id="3.40.50.720">
    <property type="entry name" value="NAD(P)-binding Rossmann-like Domain"/>
    <property type="match status" value="1"/>
</dbReference>
<evidence type="ECO:0000256" key="23">
    <source>
        <dbReference type="ARBA" id="ARBA00047871"/>
    </source>
</evidence>
<dbReference type="CDD" id="cd08294">
    <property type="entry name" value="leukotriene_B4_DH_like"/>
    <property type="match status" value="1"/>
</dbReference>
<comment type="caution">
    <text evidence="36">The sequence shown here is derived from an EMBL/GenBank/DDBJ whole genome shotgun (WGS) entry which is preliminary data.</text>
</comment>
<evidence type="ECO:0000256" key="29">
    <source>
        <dbReference type="ARBA" id="ARBA00048591"/>
    </source>
</evidence>
<dbReference type="InterPro" id="IPR036291">
    <property type="entry name" value="NAD(P)-bd_dom_sf"/>
</dbReference>
<dbReference type="PANTHER" id="PTHR43205:SF7">
    <property type="entry name" value="PROSTAGLANDIN REDUCTASE 1"/>
    <property type="match status" value="1"/>
</dbReference>
<dbReference type="InterPro" id="IPR011032">
    <property type="entry name" value="GroES-like_sf"/>
</dbReference>
<dbReference type="Gene3D" id="3.90.180.10">
    <property type="entry name" value="Medium-chain alcohol dehydrogenases, catalytic domain"/>
    <property type="match status" value="1"/>
</dbReference>
<organism evidence="36 37">
    <name type="scientific">Gryllus longicercus</name>
    <dbReference type="NCBI Taxonomy" id="2509291"/>
    <lineage>
        <taxon>Eukaryota</taxon>
        <taxon>Metazoa</taxon>
        <taxon>Ecdysozoa</taxon>
        <taxon>Arthropoda</taxon>
        <taxon>Hexapoda</taxon>
        <taxon>Insecta</taxon>
        <taxon>Pterygota</taxon>
        <taxon>Neoptera</taxon>
        <taxon>Polyneoptera</taxon>
        <taxon>Orthoptera</taxon>
        <taxon>Ensifera</taxon>
        <taxon>Gryllidea</taxon>
        <taxon>Grylloidea</taxon>
        <taxon>Gryllidae</taxon>
        <taxon>Gryllinae</taxon>
        <taxon>Gryllus</taxon>
    </lineage>
</organism>
<evidence type="ECO:0000256" key="34">
    <source>
        <dbReference type="ARBA" id="ARBA00049368"/>
    </source>
</evidence>
<accession>A0AAN9WLL9</accession>
<dbReference type="GO" id="GO:0005737">
    <property type="term" value="C:cytoplasm"/>
    <property type="evidence" value="ECO:0007669"/>
    <property type="project" value="UniProtKB-SubCell"/>
</dbReference>
<evidence type="ECO:0000256" key="13">
    <source>
        <dbReference type="ARBA" id="ARBA00023002"/>
    </source>
</evidence>
<dbReference type="Proteomes" id="UP001378592">
    <property type="component" value="Unassembled WGS sequence"/>
</dbReference>
<evidence type="ECO:0000256" key="17">
    <source>
        <dbReference type="ARBA" id="ARBA00032255"/>
    </source>
</evidence>
<evidence type="ECO:0000256" key="12">
    <source>
        <dbReference type="ARBA" id="ARBA00022990"/>
    </source>
</evidence>
<comment type="catalytic activity">
    <reaction evidence="21">
        <text>decanal + NADP(+) = (2E)-decenal + NADPH + H(+)</text>
        <dbReference type="Rhea" id="RHEA:50612"/>
        <dbReference type="ChEBI" id="CHEBI:15378"/>
        <dbReference type="ChEBI" id="CHEBI:31457"/>
        <dbReference type="ChEBI" id="CHEBI:57783"/>
        <dbReference type="ChEBI" id="CHEBI:58349"/>
        <dbReference type="ChEBI" id="CHEBI:133455"/>
    </reaction>
    <physiologicalReaction direction="right-to-left" evidence="21">
        <dbReference type="Rhea" id="RHEA:50614"/>
    </physiologicalReaction>
</comment>
<comment type="subcellular location">
    <subcellularLocation>
        <location evidence="1">Cytoplasm</location>
    </subcellularLocation>
</comment>
<evidence type="ECO:0000256" key="26">
    <source>
        <dbReference type="ARBA" id="ARBA00048066"/>
    </source>
</evidence>
<proteinExistence type="inferred from homology"/>
<evidence type="ECO:0000256" key="11">
    <source>
        <dbReference type="ARBA" id="ARBA00022857"/>
    </source>
</evidence>
<comment type="catalytic activity">
    <reaction evidence="24">
        <text>13,14-dihydro-15-oxo-prostaglandin F1alpha + NADP(+) = 15-oxoprostaglandin F1alpha + NADPH + H(+)</text>
        <dbReference type="Rhea" id="RHEA:50592"/>
        <dbReference type="ChEBI" id="CHEBI:15378"/>
        <dbReference type="ChEBI" id="CHEBI:57783"/>
        <dbReference type="ChEBI" id="CHEBI:58349"/>
        <dbReference type="ChEBI" id="CHEBI:79072"/>
        <dbReference type="ChEBI" id="CHEBI:133411"/>
    </reaction>
    <physiologicalReaction direction="right-to-left" evidence="24">
        <dbReference type="Rhea" id="RHEA:50594"/>
    </physiologicalReaction>
</comment>
<comment type="catalytic activity">
    <reaction evidence="28">
        <text>4-hydroxynonanal + NADP(+) = (E)-4-hydroxynon-2-enal + NADPH + H(+)</text>
        <dbReference type="Rhea" id="RHEA:64736"/>
        <dbReference type="ChEBI" id="CHEBI:15378"/>
        <dbReference type="ChEBI" id="CHEBI:57783"/>
        <dbReference type="ChEBI" id="CHEBI:58349"/>
        <dbReference type="ChEBI" id="CHEBI:58968"/>
        <dbReference type="ChEBI" id="CHEBI:156112"/>
    </reaction>
    <physiologicalReaction direction="right-to-left" evidence="28">
        <dbReference type="Rhea" id="RHEA:64738"/>
    </physiologicalReaction>
</comment>
<evidence type="ECO:0000256" key="7">
    <source>
        <dbReference type="ARBA" id="ARBA00022490"/>
    </source>
</evidence>
<comment type="catalytic activity">
    <reaction evidence="27">
        <text>13,14-dihydro-15-oxo-PGF2alpha + NADP(+) = 15-oxoprostaglandin F2alpha + NADPH + H(+)</text>
        <dbReference type="Rhea" id="RHEA:50588"/>
        <dbReference type="ChEBI" id="CHEBI:15378"/>
        <dbReference type="ChEBI" id="CHEBI:57783"/>
        <dbReference type="ChEBI" id="CHEBI:58349"/>
        <dbReference type="ChEBI" id="CHEBI:133374"/>
        <dbReference type="ChEBI" id="CHEBI:133409"/>
    </reaction>
    <physiologicalReaction direction="right-to-left" evidence="27">
        <dbReference type="Rhea" id="RHEA:50590"/>
    </physiologicalReaction>
</comment>
<evidence type="ECO:0000256" key="10">
    <source>
        <dbReference type="ARBA" id="ARBA00022832"/>
    </source>
</evidence>
<dbReference type="FunFam" id="3.40.50.720:FF:000121">
    <property type="entry name" value="Prostaglandin reductase 2"/>
    <property type="match status" value="1"/>
</dbReference>
<dbReference type="InterPro" id="IPR020843">
    <property type="entry name" value="ER"/>
</dbReference>
<evidence type="ECO:0000256" key="16">
    <source>
        <dbReference type="ARBA" id="ARBA00031851"/>
    </source>
</evidence>
<evidence type="ECO:0000256" key="25">
    <source>
        <dbReference type="ARBA" id="ARBA00047903"/>
    </source>
</evidence>
<dbReference type="Pfam" id="PF00107">
    <property type="entry name" value="ADH_zinc_N"/>
    <property type="match status" value="1"/>
</dbReference>
<dbReference type="InterPro" id="IPR014190">
    <property type="entry name" value="PTGR1"/>
</dbReference>
<comment type="catalytic activity">
    <reaction evidence="25">
        <text>dodecanal + NADP(+) = (2E)-dodecenal + NADPH + H(+)</text>
        <dbReference type="Rhea" id="RHEA:50784"/>
        <dbReference type="ChEBI" id="CHEBI:15378"/>
        <dbReference type="ChEBI" id="CHEBI:27836"/>
        <dbReference type="ChEBI" id="CHEBI:57783"/>
        <dbReference type="ChEBI" id="CHEBI:58349"/>
        <dbReference type="ChEBI" id="CHEBI:133741"/>
    </reaction>
    <physiologicalReaction direction="right-to-left" evidence="25">
        <dbReference type="Rhea" id="RHEA:50786"/>
    </physiologicalReaction>
</comment>
<comment type="catalytic activity">
    <reaction evidence="22">
        <text>pentan-2-one + NADP(+) = (E)-pent-3-en-2-one + NADPH + H(+)</text>
        <dbReference type="Rhea" id="RHEA:50788"/>
        <dbReference type="ChEBI" id="CHEBI:15378"/>
        <dbReference type="ChEBI" id="CHEBI:16472"/>
        <dbReference type="ChEBI" id="CHEBI:57783"/>
        <dbReference type="ChEBI" id="CHEBI:58349"/>
        <dbReference type="ChEBI" id="CHEBI:145276"/>
    </reaction>
    <physiologicalReaction direction="right-to-left" evidence="22">
        <dbReference type="Rhea" id="RHEA:50790"/>
    </physiologicalReaction>
</comment>
<gene>
    <name evidence="36" type="ORF">R5R35_002755</name>
</gene>
<evidence type="ECO:0000256" key="21">
    <source>
        <dbReference type="ARBA" id="ARBA00047617"/>
    </source>
</evidence>
<comment type="catalytic activity">
    <reaction evidence="34">
        <text>hexanal + NADP(+) = (E)-hex-2-enal + NADPH + H(+)</text>
        <dbReference type="Rhea" id="RHEA:50776"/>
        <dbReference type="ChEBI" id="CHEBI:15378"/>
        <dbReference type="ChEBI" id="CHEBI:28913"/>
        <dbReference type="ChEBI" id="CHEBI:57783"/>
        <dbReference type="ChEBI" id="CHEBI:58349"/>
        <dbReference type="ChEBI" id="CHEBI:88528"/>
    </reaction>
    <physiologicalReaction direction="right-to-left" evidence="34">
        <dbReference type="Rhea" id="RHEA:50778"/>
    </physiologicalReaction>
</comment>
<evidence type="ECO:0000256" key="14">
    <source>
        <dbReference type="ARBA" id="ARBA00023098"/>
    </source>
</evidence>
<evidence type="ECO:0000256" key="24">
    <source>
        <dbReference type="ARBA" id="ARBA00047878"/>
    </source>
</evidence>
<dbReference type="EC" id="1.3.1.74" evidence="5"/>
<evidence type="ECO:0000256" key="30">
    <source>
        <dbReference type="ARBA" id="ARBA00048953"/>
    </source>
</evidence>
<reference evidence="36 37" key="1">
    <citation type="submission" date="2024-03" db="EMBL/GenBank/DDBJ databases">
        <title>The genome assembly and annotation of the cricket Gryllus longicercus Weissman &amp; Gray.</title>
        <authorList>
            <person name="Szrajer S."/>
            <person name="Gray D."/>
            <person name="Ylla G."/>
        </authorList>
    </citation>
    <scope>NUCLEOTIDE SEQUENCE [LARGE SCALE GENOMIC DNA]</scope>
    <source>
        <strain evidence="36">DAG 2021-001</strain>
        <tissue evidence="36">Whole body minus gut</tissue>
    </source>
</reference>
<sequence length="370" mass="40271">MTVRLVATVARSFESASKLNRSFTAAANTAAAMVLAKRFVLLRHFQGEPKLEDFQLVTEELPPLKDGEVLAEAEYLSVDPYMRVYTLRRPPGDTMIGSQVARVVASKAAGWAVGERFVADLGWRTHTVFHPDAVEKTSFLPMFKLPDLGDLPASLGLGILGMPGNTAYLGFLEICQPKPGETVVVSGAAGAVGSTVGQIAKIKGCRVVGFAGSDDKVKWLKQELGFDAAFNYKTKDIAEALKEGAPKGVDCYFDNVGGELSSIVIHHMNLKGRIAVCGTIATNNADPKNLPKVTVIQRPMITNQLKMEGFTVTQWKSRWMEGIKQNLQWIREGKLKYKETVTEGFDNMPSAFIGLLKGQNTGKAVIKAHL</sequence>
<keyword evidence="12" id="KW-0007">Acetylation</keyword>
<comment type="catalytic activity">
    <reaction evidence="31">
        <text>(5S,12S)-dihydroxy-(6E,10E,12E,14Z)-eicosatetraenoate + NADP(+) = 12-oxo-(5S)-hydroxy-(6E,8E,10E,14Z)-eicosatetraenoate + NADPH + H(+)</text>
        <dbReference type="Rhea" id="RHEA:51212"/>
        <dbReference type="ChEBI" id="CHEBI:15378"/>
        <dbReference type="ChEBI" id="CHEBI:57783"/>
        <dbReference type="ChEBI" id="CHEBI:58349"/>
        <dbReference type="ChEBI" id="CHEBI:133974"/>
        <dbReference type="ChEBI" id="CHEBI:133975"/>
    </reaction>
    <physiologicalReaction direction="left-to-right" evidence="31">
        <dbReference type="Rhea" id="RHEA:51213"/>
    </physiologicalReaction>
</comment>
<keyword evidence="15" id="KW-0379">Hydroxylation</keyword>
<evidence type="ECO:0000256" key="9">
    <source>
        <dbReference type="ARBA" id="ARBA00022553"/>
    </source>
</evidence>
<evidence type="ECO:0000256" key="4">
    <source>
        <dbReference type="ARBA" id="ARBA00011981"/>
    </source>
</evidence>
<keyword evidence="8" id="KW-0644">Prostaglandin metabolism</keyword>
<dbReference type="GO" id="GO:0006693">
    <property type="term" value="P:prostaglandin metabolic process"/>
    <property type="evidence" value="ECO:0007669"/>
    <property type="project" value="UniProtKB-KW"/>
</dbReference>
<dbReference type="SUPFAM" id="SSF50129">
    <property type="entry name" value="GroES-like"/>
    <property type="match status" value="2"/>
</dbReference>
<dbReference type="EMBL" id="JAZDUA010000026">
    <property type="protein sequence ID" value="KAK7872298.1"/>
    <property type="molecule type" value="Genomic_DNA"/>
</dbReference>
<evidence type="ECO:0000256" key="22">
    <source>
        <dbReference type="ARBA" id="ARBA00047742"/>
    </source>
</evidence>
<evidence type="ECO:0000256" key="31">
    <source>
        <dbReference type="ARBA" id="ARBA00049068"/>
    </source>
</evidence>
<comment type="catalytic activity">
    <reaction evidence="20">
        <text>octanal + NADP(+) = (2E)-octenal + NADPH + H(+)</text>
        <dbReference type="Rhea" id="RHEA:50780"/>
        <dbReference type="ChEBI" id="CHEBI:15378"/>
        <dbReference type="ChEBI" id="CHEBI:17935"/>
        <dbReference type="ChEBI" id="CHEBI:57783"/>
        <dbReference type="ChEBI" id="CHEBI:58349"/>
        <dbReference type="ChEBI" id="CHEBI:61748"/>
    </reaction>
    <physiologicalReaction direction="right-to-left" evidence="20">
        <dbReference type="Rhea" id="RHEA:50782"/>
    </physiologicalReaction>
</comment>
<evidence type="ECO:0000259" key="35">
    <source>
        <dbReference type="SMART" id="SM00829"/>
    </source>
</evidence>
<dbReference type="PANTHER" id="PTHR43205">
    <property type="entry name" value="PROSTAGLANDIN REDUCTASE"/>
    <property type="match status" value="1"/>
</dbReference>
<evidence type="ECO:0000256" key="28">
    <source>
        <dbReference type="ARBA" id="ARBA00048387"/>
    </source>
</evidence>
<evidence type="ECO:0000256" key="6">
    <source>
        <dbReference type="ARBA" id="ARBA00020651"/>
    </source>
</evidence>
<protein>
    <recommendedName>
        <fullName evidence="6">Prostaglandin reductase 1</fullName>
        <ecNumber evidence="4">1.3.1.48</ecNumber>
        <ecNumber evidence="5">1.3.1.74</ecNumber>
    </recommendedName>
    <alternativeName>
        <fullName evidence="19">15-oxoprostaglandin 13-reductase</fullName>
    </alternativeName>
    <alternativeName>
        <fullName evidence="17">Dithiolethione-inducible gene 1 protein</fullName>
    </alternativeName>
    <alternativeName>
        <fullName evidence="16">Leukotriene B4 12-hydroxydehydrogenase</fullName>
    </alternativeName>
    <alternativeName>
        <fullName evidence="18">NAD(P)H-dependent alkenal/one oxidoreductase</fullName>
    </alternativeName>
</protein>
<evidence type="ECO:0000256" key="15">
    <source>
        <dbReference type="ARBA" id="ARBA00023278"/>
    </source>
</evidence>
<evidence type="ECO:0000256" key="8">
    <source>
        <dbReference type="ARBA" id="ARBA00022501"/>
    </source>
</evidence>
<evidence type="ECO:0000256" key="20">
    <source>
        <dbReference type="ARBA" id="ARBA00047461"/>
    </source>
</evidence>
<dbReference type="SUPFAM" id="SSF51735">
    <property type="entry name" value="NAD(P)-binding Rossmann-fold domains"/>
    <property type="match status" value="1"/>
</dbReference>
<evidence type="ECO:0000313" key="36">
    <source>
        <dbReference type="EMBL" id="KAK7872298.1"/>
    </source>
</evidence>
<dbReference type="SMART" id="SM00829">
    <property type="entry name" value="PKS_ER"/>
    <property type="match status" value="1"/>
</dbReference>
<comment type="similarity">
    <text evidence="2">Belongs to the NADP-dependent oxidoreductase L4BD family.</text>
</comment>
<feature type="domain" description="Enoyl reductase (ER)" evidence="35">
    <location>
        <begin position="47"/>
        <end position="366"/>
    </location>
</feature>
<evidence type="ECO:0000256" key="33">
    <source>
        <dbReference type="ARBA" id="ARBA00049179"/>
    </source>
</evidence>
<comment type="catalytic activity">
    <reaction evidence="32">
        <text>13,14-dihydro-15-oxo-prostaglandin E1 + NADP(+) = 15-oxoprostaglandin E1 + NADPH + H(+)</text>
        <dbReference type="Rhea" id="RHEA:50584"/>
        <dbReference type="ChEBI" id="CHEBI:15378"/>
        <dbReference type="ChEBI" id="CHEBI:57401"/>
        <dbReference type="ChEBI" id="CHEBI:57783"/>
        <dbReference type="ChEBI" id="CHEBI:58349"/>
        <dbReference type="ChEBI" id="CHEBI:133408"/>
    </reaction>
    <physiologicalReaction direction="right-to-left" evidence="32">
        <dbReference type="Rhea" id="RHEA:50586"/>
    </physiologicalReaction>
</comment>
<comment type="catalytic activity">
    <reaction evidence="30">
        <text>6-trans-leukotriene B4 + NADP(+) = 12-oxo-(5S)-hydroxy-(6E,8E,10E,14Z)-eicosatetraenoate + NADPH + H(+)</text>
        <dbReference type="Rhea" id="RHEA:51204"/>
        <dbReference type="ChEBI" id="CHEBI:15378"/>
        <dbReference type="ChEBI" id="CHEBI:57783"/>
        <dbReference type="ChEBI" id="CHEBI:58349"/>
        <dbReference type="ChEBI" id="CHEBI:90723"/>
        <dbReference type="ChEBI" id="CHEBI:133974"/>
    </reaction>
    <physiologicalReaction direction="left-to-right" evidence="30">
        <dbReference type="Rhea" id="RHEA:51205"/>
    </physiologicalReaction>
</comment>
<keyword evidence="7" id="KW-0963">Cytoplasm</keyword>
<dbReference type="GO" id="GO:0032440">
    <property type="term" value="F:2-alkenal reductase [NAD(P)H] activity"/>
    <property type="evidence" value="ECO:0007669"/>
    <property type="project" value="UniProtKB-EC"/>
</dbReference>
<comment type="catalytic activity">
    <reaction evidence="23">
        <text>leukotriene B4 + NADP(+) = 12-oxo-leukotriene B4 + NADPH + H(+)</text>
        <dbReference type="Rhea" id="RHEA:50608"/>
        <dbReference type="ChEBI" id="CHEBI:15378"/>
        <dbReference type="ChEBI" id="CHEBI:57461"/>
        <dbReference type="ChEBI" id="CHEBI:57783"/>
        <dbReference type="ChEBI" id="CHEBI:58349"/>
        <dbReference type="ChEBI" id="CHEBI:133309"/>
    </reaction>
    <physiologicalReaction direction="left-to-right" evidence="23">
        <dbReference type="Rhea" id="RHEA:50609"/>
    </physiologicalReaction>
</comment>
<comment type="catalytic activity">
    <reaction evidence="29">
        <text>20-hydroxy-leukotriene B4 + NADP(+) = 12-oxo-20-hydroxy-leukotriene B4 + NADPH + H(+)</text>
        <dbReference type="Rhea" id="RHEA:51208"/>
        <dbReference type="ChEBI" id="CHEBI:15378"/>
        <dbReference type="ChEBI" id="CHEBI:57460"/>
        <dbReference type="ChEBI" id="CHEBI:57783"/>
        <dbReference type="ChEBI" id="CHEBI:58349"/>
        <dbReference type="ChEBI" id="CHEBI:133346"/>
    </reaction>
    <physiologicalReaction direction="left-to-right" evidence="29">
        <dbReference type="Rhea" id="RHEA:51209"/>
    </physiologicalReaction>
</comment>
<dbReference type="EC" id="1.3.1.48" evidence="4"/>
<dbReference type="InterPro" id="IPR013149">
    <property type="entry name" value="ADH-like_C"/>
</dbReference>
<dbReference type="InterPro" id="IPR045010">
    <property type="entry name" value="MDR_fam"/>
</dbReference>